<dbReference type="GO" id="GO:0005921">
    <property type="term" value="C:gap junction"/>
    <property type="evidence" value="ECO:0007669"/>
    <property type="project" value="UniProtKB-UniRule"/>
</dbReference>
<keyword evidence="6 9" id="KW-0406">Ion transport</keyword>
<feature type="transmembrane region" description="Helical" evidence="9">
    <location>
        <begin position="287"/>
        <end position="312"/>
    </location>
</feature>
<keyword evidence="4 9" id="KW-0812">Transmembrane</keyword>
<comment type="subcellular location">
    <subcellularLocation>
        <location evidence="1 9">Cell membrane</location>
        <topology evidence="1 9">Multi-pass membrane protein</topology>
    </subcellularLocation>
</comment>
<evidence type="ECO:0000256" key="7">
    <source>
        <dbReference type="ARBA" id="ARBA00023136"/>
    </source>
</evidence>
<keyword evidence="5 9" id="KW-1133">Transmembrane helix</keyword>
<protein>
    <recommendedName>
        <fullName evidence="9">Innexin</fullName>
    </recommendedName>
</protein>
<name>H9C4R0_9ANNE</name>
<comment type="similarity">
    <text evidence="9">Belongs to the pannexin family.</text>
</comment>
<dbReference type="PANTHER" id="PTHR11893">
    <property type="entry name" value="INNEXIN"/>
    <property type="match status" value="1"/>
</dbReference>
<dbReference type="PANTHER" id="PTHR11893:SF36">
    <property type="entry name" value="INNEXIN-5"/>
    <property type="match status" value="1"/>
</dbReference>
<dbReference type="AlphaFoldDB" id="H9C4R0"/>
<organism evidence="10">
    <name type="scientific">Hirudo verbana</name>
    <dbReference type="NCBI Taxonomy" id="311461"/>
    <lineage>
        <taxon>Eukaryota</taxon>
        <taxon>Metazoa</taxon>
        <taxon>Spiralia</taxon>
        <taxon>Lophotrochozoa</taxon>
        <taxon>Annelida</taxon>
        <taxon>Clitellata</taxon>
        <taxon>Hirudinea</taxon>
        <taxon>Hirudinida</taxon>
        <taxon>Hirudiniformes</taxon>
        <taxon>Hirudinidae</taxon>
        <taxon>Hirudo</taxon>
    </lineage>
</organism>
<accession>H9C4R0</accession>
<proteinExistence type="evidence at transcript level"/>
<dbReference type="EMBL" id="JQ231016">
    <property type="protein sequence ID" value="AFC34071.1"/>
    <property type="molecule type" value="mRNA"/>
</dbReference>
<reference evidence="10" key="1">
    <citation type="journal article" date="2012" name="Dev. Genes Evol.">
        <title>The medicinal leech genome encodes 21 innexin genes: different combinations are expressed by identified central neurons.</title>
        <authorList>
            <person name="Kandarian B."/>
            <person name="Sethi J."/>
            <person name="Wu A."/>
            <person name="Baker M."/>
            <person name="Yazdani N."/>
            <person name="Kym E."/>
            <person name="Sanchez A."/>
            <person name="Edsall L."/>
            <person name="Gaasterland T."/>
            <person name="Macagno E."/>
        </authorList>
    </citation>
    <scope>NUCLEOTIDE SEQUENCE</scope>
</reference>
<dbReference type="PRINTS" id="PR01262">
    <property type="entry name" value="INNEXIN"/>
</dbReference>
<evidence type="ECO:0000256" key="4">
    <source>
        <dbReference type="ARBA" id="ARBA00022692"/>
    </source>
</evidence>
<feature type="transmembrane region" description="Helical" evidence="9">
    <location>
        <begin position="99"/>
        <end position="121"/>
    </location>
</feature>
<dbReference type="GO" id="GO:0005886">
    <property type="term" value="C:plasma membrane"/>
    <property type="evidence" value="ECO:0007669"/>
    <property type="project" value="UniProtKB-SubCell"/>
</dbReference>
<keyword evidence="2 9" id="KW-0813">Transport</keyword>
<comment type="function">
    <text evidence="9">Structural component of the gap junctions.</text>
</comment>
<dbReference type="PROSITE" id="PS51013">
    <property type="entry name" value="PANNEXIN"/>
    <property type="match status" value="1"/>
</dbReference>
<dbReference type="InterPro" id="IPR000990">
    <property type="entry name" value="Innexin"/>
</dbReference>
<evidence type="ECO:0000256" key="3">
    <source>
        <dbReference type="ARBA" id="ARBA00022475"/>
    </source>
</evidence>
<evidence type="ECO:0000256" key="8">
    <source>
        <dbReference type="ARBA" id="ARBA00023303"/>
    </source>
</evidence>
<keyword evidence="8 9" id="KW-0407">Ion channel</keyword>
<evidence type="ECO:0000256" key="5">
    <source>
        <dbReference type="ARBA" id="ARBA00022989"/>
    </source>
</evidence>
<evidence type="ECO:0000256" key="1">
    <source>
        <dbReference type="ARBA" id="ARBA00004651"/>
    </source>
</evidence>
<dbReference type="Pfam" id="PF00876">
    <property type="entry name" value="Innexin"/>
    <property type="match status" value="1"/>
</dbReference>
<comment type="caution">
    <text evidence="9">Lacks conserved residue(s) required for the propagation of feature annotation.</text>
</comment>
<evidence type="ECO:0000256" key="2">
    <source>
        <dbReference type="ARBA" id="ARBA00022448"/>
    </source>
</evidence>
<keyword evidence="3" id="KW-1003">Cell membrane</keyword>
<keyword evidence="7 9" id="KW-0472">Membrane</keyword>
<evidence type="ECO:0000256" key="9">
    <source>
        <dbReference type="RuleBase" id="RU010713"/>
    </source>
</evidence>
<sequence>MDRLILLLRDTSDNNIGSADSFSDRLNNKYTVSILVIFALLTTTRQYVSEPISCWCPNYFTKDQVDYVNKVCWTTSTYYLEDSVTEIPGEDEPIDKVSYYQWIPLVAVGQAFMFVMPKILWTIFSRKTGIPVDTITDAAMERQKKSEQAAADKTMEFMVKTLGKFLKELSWDKRYAKRLKCYSLRRKIYVTFYGNYLTCLYVLIKLLYILNVILQIVLLNFFLQTNYSMYGFETMSRMVKGEDWTTSHRFPRIAMCNFIIRAMGENMHRYSVQCAIPINLIHEIFYIFLWFWFVFILTLTSASCIFWCYSCFPKTHRLLYVREKLYADGQLRRRPDEETERHFKNFVLKYLKRDGCFIARLVAKNTNDVISADLLAGLWKDYVLKTMRYEAEKQLLLDNDTSSRVNSVPNKVGLFQRVMSEPERL</sequence>
<feature type="transmembrane region" description="Helical" evidence="9">
    <location>
        <begin position="193"/>
        <end position="223"/>
    </location>
</feature>
<evidence type="ECO:0000256" key="6">
    <source>
        <dbReference type="ARBA" id="ARBA00023065"/>
    </source>
</evidence>
<evidence type="ECO:0000313" key="10">
    <source>
        <dbReference type="EMBL" id="AFC34071.1"/>
    </source>
</evidence>
<dbReference type="GO" id="GO:0034220">
    <property type="term" value="P:monoatomic ion transmembrane transport"/>
    <property type="evidence" value="ECO:0007669"/>
    <property type="project" value="UniProtKB-KW"/>
</dbReference>
<gene>
    <name evidence="9" type="primary">inx</name>
</gene>